<dbReference type="EMBL" id="JAHDYS010000003">
    <property type="protein sequence ID" value="MBT1070895.1"/>
    <property type="molecule type" value="Genomic_DNA"/>
</dbReference>
<name>A0ABS5U5G0_9BACT</name>
<keyword evidence="3" id="KW-1185">Reference proteome</keyword>
<feature type="chain" id="PRO_5046858635" evidence="1">
    <location>
        <begin position="24"/>
        <end position="410"/>
    </location>
</feature>
<dbReference type="InterPro" id="IPR017467">
    <property type="entry name" value="CHP03016_PEP-CTERM"/>
</dbReference>
<dbReference type="RefSeq" id="WP_214296612.1">
    <property type="nucleotide sequence ID" value="NZ_JAHDYS010000003.1"/>
</dbReference>
<evidence type="ECO:0000313" key="2">
    <source>
        <dbReference type="EMBL" id="MBT1070895.1"/>
    </source>
</evidence>
<evidence type="ECO:0000256" key="1">
    <source>
        <dbReference type="SAM" id="SignalP"/>
    </source>
</evidence>
<feature type="signal peptide" evidence="1">
    <location>
        <begin position="1"/>
        <end position="23"/>
    </location>
</feature>
<keyword evidence="1" id="KW-0732">Signal</keyword>
<gene>
    <name evidence="2" type="ORF">KJB30_03790</name>
</gene>
<proteinExistence type="predicted"/>
<organism evidence="2 3">
    <name type="scientific">Pelotalea chapellei</name>
    <dbReference type="NCBI Taxonomy" id="44671"/>
    <lineage>
        <taxon>Bacteria</taxon>
        <taxon>Pseudomonadati</taxon>
        <taxon>Thermodesulfobacteriota</taxon>
        <taxon>Desulfuromonadia</taxon>
        <taxon>Geobacterales</taxon>
        <taxon>Geobacteraceae</taxon>
        <taxon>Pelotalea</taxon>
    </lineage>
</organism>
<protein>
    <submittedName>
        <fullName evidence="2">TIGR03016 family PEP-CTERM system-associated outer membrane protein</fullName>
    </submittedName>
</protein>
<comment type="caution">
    <text evidence="2">The sequence shown here is derived from an EMBL/GenBank/DDBJ whole genome shotgun (WGS) entry which is preliminary data.</text>
</comment>
<reference evidence="2 3" key="1">
    <citation type="submission" date="2021-05" db="EMBL/GenBank/DDBJ databases">
        <title>The draft genome of Geobacter chapellei DSM 13688.</title>
        <authorList>
            <person name="Xu Z."/>
            <person name="Masuda Y."/>
            <person name="Itoh H."/>
            <person name="Senoo K."/>
        </authorList>
    </citation>
    <scope>NUCLEOTIDE SEQUENCE [LARGE SCALE GENOMIC DNA]</scope>
    <source>
        <strain evidence="2 3">DSM 13688</strain>
    </source>
</reference>
<dbReference type="Proteomes" id="UP000784128">
    <property type="component" value="Unassembled WGS sequence"/>
</dbReference>
<dbReference type="SUPFAM" id="SSF56935">
    <property type="entry name" value="Porins"/>
    <property type="match status" value="1"/>
</dbReference>
<sequence length="410" mass="45887">MQKTISLLGAAAFLWCAAIPVSAAELEFKPFLSLGAEFNDNIFESVTNKRSEYITHIRPGLTSKYQAPFWNWDMAYSFDYRRYERNSHSEELTHDAGLHGTIKLVENLLHVDVSDTYRRVSTDITRDATYQNSLFLNQTDQNIATVSPYLLFRPGQKTTVKTGYRYIDVRYWGEGIEKRDHAGFFDLSHELSEKLILTANYVFDSVKADDTVYRKHEAVAGFRYAYAEKSSLFAQAGNTWQSFDTGRNVSYLTWNAGLTHDLGIAIATLSTGVQLTEDPQGLSTKSTVYSAKLDKAFKRGALGVSASYTEFENTQTQTVRSTGDRVLTFGGTGQYELLQGLNLVVGGVCDHYGGELATEPDYRVTGTAGLSYLFNYDISLGLNYTYVTYLGGAEGDRQVNRAVIDLKKTF</sequence>
<evidence type="ECO:0000313" key="3">
    <source>
        <dbReference type="Proteomes" id="UP000784128"/>
    </source>
</evidence>
<accession>A0ABS5U5G0</accession>
<dbReference type="NCBIfam" id="TIGR03016">
    <property type="entry name" value="pepcterm_hypo_1"/>
    <property type="match status" value="1"/>
</dbReference>